<gene>
    <name evidence="1" type="ORF">ASPCADRAFT_202597</name>
</gene>
<dbReference type="EMBL" id="KV907493">
    <property type="protein sequence ID" value="OOG00768.1"/>
    <property type="molecule type" value="Genomic_DNA"/>
</dbReference>
<proteinExistence type="predicted"/>
<evidence type="ECO:0000313" key="1">
    <source>
        <dbReference type="EMBL" id="OOG00768.1"/>
    </source>
</evidence>
<feature type="non-terminal residue" evidence="1">
    <location>
        <position position="53"/>
    </location>
</feature>
<organism evidence="1 2">
    <name type="scientific">Aspergillus carbonarius (strain ITEM 5010)</name>
    <dbReference type="NCBI Taxonomy" id="602072"/>
    <lineage>
        <taxon>Eukaryota</taxon>
        <taxon>Fungi</taxon>
        <taxon>Dikarya</taxon>
        <taxon>Ascomycota</taxon>
        <taxon>Pezizomycotina</taxon>
        <taxon>Eurotiomycetes</taxon>
        <taxon>Eurotiomycetidae</taxon>
        <taxon>Eurotiales</taxon>
        <taxon>Aspergillaceae</taxon>
        <taxon>Aspergillus</taxon>
        <taxon>Aspergillus subgen. Circumdati</taxon>
    </lineage>
</organism>
<accession>A0A1R3S244</accession>
<sequence length="53" mass="5658">MGELKVTPVIGPSRCLVGLSPNGGPLLTGFQAFDCGFLSLRISHPRTPCYDHT</sequence>
<protein>
    <submittedName>
        <fullName evidence="1">Uncharacterized protein</fullName>
    </submittedName>
</protein>
<dbReference type="Proteomes" id="UP000188318">
    <property type="component" value="Unassembled WGS sequence"/>
</dbReference>
<evidence type="ECO:0000313" key="2">
    <source>
        <dbReference type="Proteomes" id="UP000188318"/>
    </source>
</evidence>
<dbReference type="AlphaFoldDB" id="A0A1R3S244"/>
<keyword evidence="2" id="KW-1185">Reference proteome</keyword>
<reference evidence="2" key="1">
    <citation type="journal article" date="2017" name="Genome Biol.">
        <title>Comparative genomics reveals high biological diversity and specific adaptations in the industrially and medically important fungal genus Aspergillus.</title>
        <authorList>
            <person name="de Vries R.P."/>
            <person name="Riley R."/>
            <person name="Wiebenga A."/>
            <person name="Aguilar-Osorio G."/>
            <person name="Amillis S."/>
            <person name="Uchima C.A."/>
            <person name="Anderluh G."/>
            <person name="Asadollahi M."/>
            <person name="Askin M."/>
            <person name="Barry K."/>
            <person name="Battaglia E."/>
            <person name="Bayram O."/>
            <person name="Benocci T."/>
            <person name="Braus-Stromeyer S.A."/>
            <person name="Caldana C."/>
            <person name="Canovas D."/>
            <person name="Cerqueira G.C."/>
            <person name="Chen F."/>
            <person name="Chen W."/>
            <person name="Choi C."/>
            <person name="Clum A."/>
            <person name="Dos Santos R.A."/>
            <person name="Damasio A.R."/>
            <person name="Diallinas G."/>
            <person name="Emri T."/>
            <person name="Fekete E."/>
            <person name="Flipphi M."/>
            <person name="Freyberg S."/>
            <person name="Gallo A."/>
            <person name="Gournas C."/>
            <person name="Habgood R."/>
            <person name="Hainaut M."/>
            <person name="Harispe M.L."/>
            <person name="Henrissat B."/>
            <person name="Hilden K.S."/>
            <person name="Hope R."/>
            <person name="Hossain A."/>
            <person name="Karabika E."/>
            <person name="Karaffa L."/>
            <person name="Karanyi Z."/>
            <person name="Krasevec N."/>
            <person name="Kuo A."/>
            <person name="Kusch H."/>
            <person name="LaButti K."/>
            <person name="Lagendijk E.L."/>
            <person name="Lapidus A."/>
            <person name="Levasseur A."/>
            <person name="Lindquist E."/>
            <person name="Lipzen A."/>
            <person name="Logrieco A.F."/>
            <person name="MacCabe A."/>
            <person name="Maekelae M.R."/>
            <person name="Malavazi I."/>
            <person name="Melin P."/>
            <person name="Meyer V."/>
            <person name="Mielnichuk N."/>
            <person name="Miskei M."/>
            <person name="Molnar A.P."/>
            <person name="Mule G."/>
            <person name="Ngan C.Y."/>
            <person name="Orejas M."/>
            <person name="Orosz E."/>
            <person name="Ouedraogo J.P."/>
            <person name="Overkamp K.M."/>
            <person name="Park H.-S."/>
            <person name="Perrone G."/>
            <person name="Piumi F."/>
            <person name="Punt P.J."/>
            <person name="Ram A.F."/>
            <person name="Ramon A."/>
            <person name="Rauscher S."/>
            <person name="Record E."/>
            <person name="Riano-Pachon D.M."/>
            <person name="Robert V."/>
            <person name="Roehrig J."/>
            <person name="Ruller R."/>
            <person name="Salamov A."/>
            <person name="Salih N.S."/>
            <person name="Samson R.A."/>
            <person name="Sandor E."/>
            <person name="Sanguinetti M."/>
            <person name="Schuetze T."/>
            <person name="Sepcic K."/>
            <person name="Shelest E."/>
            <person name="Sherlock G."/>
            <person name="Sophianopoulou V."/>
            <person name="Squina F.M."/>
            <person name="Sun H."/>
            <person name="Susca A."/>
            <person name="Todd R.B."/>
            <person name="Tsang A."/>
            <person name="Unkles S.E."/>
            <person name="van de Wiele N."/>
            <person name="van Rossen-Uffink D."/>
            <person name="Oliveira J.V."/>
            <person name="Vesth T.C."/>
            <person name="Visser J."/>
            <person name="Yu J.-H."/>
            <person name="Zhou M."/>
            <person name="Andersen M.R."/>
            <person name="Archer D.B."/>
            <person name="Baker S.E."/>
            <person name="Benoit I."/>
            <person name="Brakhage A.A."/>
            <person name="Braus G.H."/>
            <person name="Fischer R."/>
            <person name="Frisvad J.C."/>
            <person name="Goldman G.H."/>
            <person name="Houbraken J."/>
            <person name="Oakley B."/>
            <person name="Pocsi I."/>
            <person name="Scazzocchio C."/>
            <person name="Seiboth B."/>
            <person name="vanKuyk P.A."/>
            <person name="Wortman J."/>
            <person name="Dyer P.S."/>
            <person name="Grigoriev I.V."/>
        </authorList>
    </citation>
    <scope>NUCLEOTIDE SEQUENCE [LARGE SCALE GENOMIC DNA]</scope>
    <source>
        <strain evidence="2">ITEM 5010</strain>
    </source>
</reference>
<dbReference type="VEuPathDB" id="FungiDB:ASPCADRAFT_202597"/>
<name>A0A1R3S244_ASPC5</name>